<comment type="caution">
    <text evidence="2">The sequence shown here is derived from an EMBL/GenBank/DDBJ whole genome shotgun (WGS) entry which is preliminary data.</text>
</comment>
<evidence type="ECO:0000259" key="1">
    <source>
        <dbReference type="Pfam" id="PF07715"/>
    </source>
</evidence>
<dbReference type="SUPFAM" id="SSF56935">
    <property type="entry name" value="Porins"/>
    <property type="match status" value="1"/>
</dbReference>
<dbReference type="Pfam" id="PF07715">
    <property type="entry name" value="Plug"/>
    <property type="match status" value="1"/>
</dbReference>
<keyword evidence="3" id="KW-1185">Reference proteome</keyword>
<evidence type="ECO:0000313" key="3">
    <source>
        <dbReference type="Proteomes" id="UP000555103"/>
    </source>
</evidence>
<dbReference type="Proteomes" id="UP000555103">
    <property type="component" value="Unassembled WGS sequence"/>
</dbReference>
<dbReference type="EMBL" id="JACIEP010000010">
    <property type="protein sequence ID" value="MBB4036975.1"/>
    <property type="molecule type" value="Genomic_DNA"/>
</dbReference>
<protein>
    <recommendedName>
        <fullName evidence="1">TonB-dependent receptor plug domain-containing protein</fullName>
    </recommendedName>
</protein>
<accession>A0A840CVY9</accession>
<dbReference type="InterPro" id="IPR012910">
    <property type="entry name" value="Plug_dom"/>
</dbReference>
<gene>
    <name evidence="2" type="ORF">GGR21_002889</name>
</gene>
<reference evidence="2 3" key="1">
    <citation type="submission" date="2020-08" db="EMBL/GenBank/DDBJ databases">
        <title>Genomic Encyclopedia of Type Strains, Phase IV (KMG-IV): sequencing the most valuable type-strain genomes for metagenomic binning, comparative biology and taxonomic classification.</title>
        <authorList>
            <person name="Goeker M."/>
        </authorList>
    </citation>
    <scope>NUCLEOTIDE SEQUENCE [LARGE SCALE GENOMIC DNA]</scope>
    <source>
        <strain evidence="2 3">DSM 104969</strain>
    </source>
</reference>
<organism evidence="2 3">
    <name type="scientific">Dysgonomonas hofstadii</name>
    <dbReference type="NCBI Taxonomy" id="637886"/>
    <lineage>
        <taxon>Bacteria</taxon>
        <taxon>Pseudomonadati</taxon>
        <taxon>Bacteroidota</taxon>
        <taxon>Bacteroidia</taxon>
        <taxon>Bacteroidales</taxon>
        <taxon>Dysgonomonadaceae</taxon>
        <taxon>Dysgonomonas</taxon>
    </lineage>
</organism>
<name>A0A840CVY9_9BACT</name>
<proteinExistence type="predicted"/>
<dbReference type="Gene3D" id="2.60.40.1930">
    <property type="match status" value="1"/>
</dbReference>
<sequence>MKGYLKKVFAAIVITVLTMPLGAQISWNIPSDSIKKNFIFQSVILPQEKVYVQNDKPYYVTGEDIWFRAYLVDAISHVADYSSRYIYAELINPVNEVSVRIKIKPTLGAYSGYIKIPEEVPSGDYQLRFYTKFMENVDDAYFFKKKIRIGDPLGALYRTEATFSYDTKDNVIVRLQFIDVKTGKHIYPDEVRIKNDDKLIASGGQKYKKYSPDSESGIEFELKEPKKRYGNYLYIEYDYLKKFHKEYIAIPSSDSDFDVTFLPEGGNFPAGVSSIVAFKSLNANGMGEDINGWIENGKGEQIVEIKSMHAGMGLFALNATVGEKYYAVCKNGKGIEKRYELPLSVLGVHSLKTNWQKEQLYISVNKSAGVQPIPLYLIIHCRGSVLYAAPWDNAKEYINIDRKLLPSGVIHIILSDANLNPLSERLVFSRNEKEDMKLAFNTDKAAYGKREKVKAAFSLADKENRPVMASLSVSVTDDKDVNPETGVNILSYLLLSSELRGYIESPAYYFTDVNNTTIAELDVLMMTQGWRRYNIPNVLKGKYEEPVSPLEIGQEISGTVTSVARKRPENNAEVGIFSTGANYFDLLKTDKDGRFAFKGFEHPEGTSYLLRANKGNGNDWVRLTLDEETFPDAKRYGSIKPLPSGIENVYEAYLEKADNKYVLENGMRMIYLKEVEVTATKKKRYMATGPVSVIADKSYNYQDIEEHKYFSIRDILQRTAGVMILGDQIILRTRTTIGISSGSSTELSNGEAAGDYSNPNPEPGIFIDGVYIDPELMGGSALYFLEQMNIHDIKQVDILKSNTVLFGYRGAKGVINITMKDGSEPSAPNPMYNMATISPLGYQPVKEFYSPKYDTPDQKNVNTPDLRTTIYWNPNVKVSPEGKADIEFYTADSASTYSVVVEGVTIDGQLVHAVEKIDCTGNN</sequence>
<dbReference type="InterPro" id="IPR037066">
    <property type="entry name" value="Plug_dom_sf"/>
</dbReference>
<evidence type="ECO:0000313" key="2">
    <source>
        <dbReference type="EMBL" id="MBB4036975.1"/>
    </source>
</evidence>
<dbReference type="RefSeq" id="WP_183307855.1">
    <property type="nucleotide sequence ID" value="NZ_JACIEP010000010.1"/>
</dbReference>
<feature type="domain" description="TonB-dependent receptor plug" evidence="1">
    <location>
        <begin position="698"/>
        <end position="814"/>
    </location>
</feature>
<dbReference type="Gene3D" id="2.170.130.10">
    <property type="entry name" value="TonB-dependent receptor, plug domain"/>
    <property type="match status" value="1"/>
</dbReference>
<dbReference type="AlphaFoldDB" id="A0A840CVY9"/>